<protein>
    <submittedName>
        <fullName evidence="4">Eukaryotic ribosomal protein eS6 family protein</fullName>
    </submittedName>
</protein>
<evidence type="ECO:0000313" key="4">
    <source>
        <dbReference type="EMBL" id="GLB42489.1"/>
    </source>
</evidence>
<gene>
    <name evidence="4" type="primary">RPS6</name>
    <name evidence="4" type="ORF">LshimejAT787_1105040</name>
</gene>
<sequence>MLHESNNHLSVATKGKQIITYLISLWLKERGEEQKKEDAKPYTKAPKIQRLVTPLRLQRRRHLRSLKRRRIERQKEQKSEFEALLAKRVAEKKAKVAAIKAAHHKVSA</sequence>
<organism evidence="4 5">
    <name type="scientific">Lyophyllum shimeji</name>
    <name type="common">Hon-shimeji</name>
    <name type="synonym">Tricholoma shimeji</name>
    <dbReference type="NCBI Taxonomy" id="47721"/>
    <lineage>
        <taxon>Eukaryota</taxon>
        <taxon>Fungi</taxon>
        <taxon>Dikarya</taxon>
        <taxon>Basidiomycota</taxon>
        <taxon>Agaricomycotina</taxon>
        <taxon>Agaricomycetes</taxon>
        <taxon>Agaricomycetidae</taxon>
        <taxon>Agaricales</taxon>
        <taxon>Tricholomatineae</taxon>
        <taxon>Lyophyllaceae</taxon>
        <taxon>Lyophyllum</taxon>
    </lineage>
</organism>
<evidence type="ECO:0000256" key="3">
    <source>
        <dbReference type="ARBA" id="ARBA00023274"/>
    </source>
</evidence>
<dbReference type="GO" id="GO:1990904">
    <property type="term" value="C:ribonucleoprotein complex"/>
    <property type="evidence" value="ECO:0007669"/>
    <property type="project" value="UniProtKB-KW"/>
</dbReference>
<dbReference type="Proteomes" id="UP001063166">
    <property type="component" value="Unassembled WGS sequence"/>
</dbReference>
<dbReference type="GO" id="GO:0005840">
    <property type="term" value="C:ribosome"/>
    <property type="evidence" value="ECO:0007669"/>
    <property type="project" value="UniProtKB-KW"/>
</dbReference>
<keyword evidence="3" id="KW-0687">Ribonucleoprotein</keyword>
<accession>A0A9P3UP92</accession>
<evidence type="ECO:0000313" key="5">
    <source>
        <dbReference type="Proteomes" id="UP001063166"/>
    </source>
</evidence>
<keyword evidence="5" id="KW-1185">Reference proteome</keyword>
<comment type="caution">
    <text evidence="4">The sequence shown here is derived from an EMBL/GenBank/DDBJ whole genome shotgun (WGS) entry which is preliminary data.</text>
</comment>
<dbReference type="GO" id="GO:0003735">
    <property type="term" value="F:structural constituent of ribosome"/>
    <property type="evidence" value="ECO:0007669"/>
    <property type="project" value="InterPro"/>
</dbReference>
<dbReference type="InterPro" id="IPR001377">
    <property type="entry name" value="Ribosomal_eS6"/>
</dbReference>
<comment type="similarity">
    <text evidence="1">Belongs to the eukaryotic ribosomal protein eS6 family.</text>
</comment>
<dbReference type="EMBL" id="BRPK01000011">
    <property type="protein sequence ID" value="GLB42489.1"/>
    <property type="molecule type" value="Genomic_DNA"/>
</dbReference>
<dbReference type="OrthoDB" id="10260596at2759"/>
<dbReference type="PANTHER" id="PTHR11502">
    <property type="entry name" value="40S RIBOSOMAL PROTEIN S6"/>
    <property type="match status" value="1"/>
</dbReference>
<dbReference type="AlphaFoldDB" id="A0A9P3UP92"/>
<evidence type="ECO:0000256" key="2">
    <source>
        <dbReference type="ARBA" id="ARBA00022980"/>
    </source>
</evidence>
<evidence type="ECO:0000256" key="1">
    <source>
        <dbReference type="ARBA" id="ARBA00009312"/>
    </source>
</evidence>
<reference evidence="4" key="1">
    <citation type="submission" date="2022-07" db="EMBL/GenBank/DDBJ databases">
        <title>The genome of Lyophyllum shimeji provides insight into the initial evolution of ectomycorrhizal fungal genome.</title>
        <authorList>
            <person name="Kobayashi Y."/>
            <person name="Shibata T."/>
            <person name="Hirakawa H."/>
            <person name="Shigenobu S."/>
            <person name="Nishiyama T."/>
            <person name="Yamada A."/>
            <person name="Hasebe M."/>
            <person name="Kawaguchi M."/>
        </authorList>
    </citation>
    <scope>NUCLEOTIDE SEQUENCE</scope>
    <source>
        <strain evidence="4">AT787</strain>
    </source>
</reference>
<proteinExistence type="inferred from homology"/>
<dbReference type="Gene3D" id="1.20.5.2650">
    <property type="match status" value="1"/>
</dbReference>
<dbReference type="GO" id="GO:0006412">
    <property type="term" value="P:translation"/>
    <property type="evidence" value="ECO:0007669"/>
    <property type="project" value="InterPro"/>
</dbReference>
<keyword evidence="2 4" id="KW-0689">Ribosomal protein</keyword>
<name>A0A9P3UP92_LYOSH</name>